<dbReference type="InterPro" id="IPR018365">
    <property type="entry name" value="Cell_cycle_FtsW-rel_CS"/>
</dbReference>
<evidence type="ECO:0000256" key="4">
    <source>
        <dbReference type="ARBA" id="ARBA00022960"/>
    </source>
</evidence>
<feature type="transmembrane region" description="Helical" evidence="7">
    <location>
        <begin position="40"/>
        <end position="59"/>
    </location>
</feature>
<keyword evidence="3 7" id="KW-0812">Transmembrane</keyword>
<evidence type="ECO:0000256" key="7">
    <source>
        <dbReference type="SAM" id="Phobius"/>
    </source>
</evidence>
<feature type="transmembrane region" description="Helical" evidence="7">
    <location>
        <begin position="302"/>
        <end position="324"/>
    </location>
</feature>
<evidence type="ECO:0000256" key="2">
    <source>
        <dbReference type="ARBA" id="ARBA00022475"/>
    </source>
</evidence>
<dbReference type="GO" id="GO:0051301">
    <property type="term" value="P:cell division"/>
    <property type="evidence" value="ECO:0007669"/>
    <property type="project" value="InterPro"/>
</dbReference>
<evidence type="ECO:0000256" key="3">
    <source>
        <dbReference type="ARBA" id="ARBA00022692"/>
    </source>
</evidence>
<dbReference type="GO" id="GO:0008360">
    <property type="term" value="P:regulation of cell shape"/>
    <property type="evidence" value="ECO:0007669"/>
    <property type="project" value="UniProtKB-KW"/>
</dbReference>
<evidence type="ECO:0000256" key="6">
    <source>
        <dbReference type="ARBA" id="ARBA00023136"/>
    </source>
</evidence>
<feature type="transmembrane region" description="Helical" evidence="7">
    <location>
        <begin position="7"/>
        <end position="28"/>
    </location>
</feature>
<dbReference type="PANTHER" id="PTHR30474:SF13">
    <property type="entry name" value="STAGE V SPORULATION PROTEIN E"/>
    <property type="match status" value="1"/>
</dbReference>
<organism evidence="8 9">
    <name type="scientific">candidate division WOR-1 bacterium DG_54_3</name>
    <dbReference type="NCBI Taxonomy" id="1703775"/>
    <lineage>
        <taxon>Bacteria</taxon>
        <taxon>Bacillati</taxon>
        <taxon>Saganbacteria</taxon>
    </lineage>
</organism>
<evidence type="ECO:0000313" key="8">
    <source>
        <dbReference type="EMBL" id="KPJ65004.1"/>
    </source>
</evidence>
<feature type="transmembrane region" description="Helical" evidence="7">
    <location>
        <begin position="272"/>
        <end position="290"/>
    </location>
</feature>
<keyword evidence="6 7" id="KW-0472">Membrane</keyword>
<dbReference type="EMBL" id="LIZX01000148">
    <property type="protein sequence ID" value="KPJ65004.1"/>
    <property type="molecule type" value="Genomic_DNA"/>
</dbReference>
<accession>A0A0S7XT01</accession>
<sequence>MRKPSIDYIFLFSVLALSAIGLIMVFSASPTMALKLGDSYYYLKRHILHLLLGFAALYFGVRLDLEILKKWAVPILAASLLLLLTVYVPGVGKRISGALRWIDLVIFSFQPSELIKFTMVLFLAGMISKTGEKIKDLFRGLLPLLILVGLVSALIVIQPDLGTAISIAGTAFIMFFCAGSRFLHLALLGGLGIAVVIGLSLSSAYRMRRLIAFVNPWGDPQGLGFHIVQSLLAVGSGGLFGLGLGASRQKFFYLPQQFTDFIFAILCEELGFAGGLGIIILFIVFAARGFRIAFMATDNFSFLLAIGLVSWLTLQALINIMVVVGLLPTTGIPLPFISYGGTATMINLFSAGILLNISSQPRKVELK</sequence>
<name>A0A0S7XT01_UNCSA</name>
<dbReference type="GO" id="GO:0032153">
    <property type="term" value="C:cell division site"/>
    <property type="evidence" value="ECO:0007669"/>
    <property type="project" value="TreeGrafter"/>
</dbReference>
<gene>
    <name evidence="8" type="ORF">AMJ44_11485</name>
</gene>
<dbReference type="Pfam" id="PF01098">
    <property type="entry name" value="FTSW_RODA_SPOVE"/>
    <property type="match status" value="1"/>
</dbReference>
<feature type="transmembrane region" description="Helical" evidence="7">
    <location>
        <begin position="71"/>
        <end position="92"/>
    </location>
</feature>
<dbReference type="GO" id="GO:0005886">
    <property type="term" value="C:plasma membrane"/>
    <property type="evidence" value="ECO:0007669"/>
    <property type="project" value="UniProtKB-SubCell"/>
</dbReference>
<dbReference type="NCBIfam" id="TIGR02614">
    <property type="entry name" value="ftsW"/>
    <property type="match status" value="1"/>
</dbReference>
<comment type="subcellular location">
    <subcellularLocation>
        <location evidence="1">Cell membrane</location>
        <topology evidence="1">Multi-pass membrane protein</topology>
    </subcellularLocation>
</comment>
<dbReference type="InterPro" id="IPR001182">
    <property type="entry name" value="FtsW/RodA"/>
</dbReference>
<dbReference type="GO" id="GO:0009252">
    <property type="term" value="P:peptidoglycan biosynthetic process"/>
    <property type="evidence" value="ECO:0007669"/>
    <property type="project" value="InterPro"/>
</dbReference>
<dbReference type="InterPro" id="IPR013437">
    <property type="entry name" value="FtsW"/>
</dbReference>
<feature type="transmembrane region" description="Helical" evidence="7">
    <location>
        <begin position="185"/>
        <end position="205"/>
    </location>
</feature>
<dbReference type="PROSITE" id="PS00428">
    <property type="entry name" value="FTSW_RODA_SPOVE"/>
    <property type="match status" value="1"/>
</dbReference>
<evidence type="ECO:0000256" key="1">
    <source>
        <dbReference type="ARBA" id="ARBA00004651"/>
    </source>
</evidence>
<reference evidence="8 9" key="1">
    <citation type="journal article" date="2015" name="Microbiome">
        <title>Genomic resolution of linkages in carbon, nitrogen, and sulfur cycling among widespread estuary sediment bacteria.</title>
        <authorList>
            <person name="Baker B.J."/>
            <person name="Lazar C.S."/>
            <person name="Teske A.P."/>
            <person name="Dick G.J."/>
        </authorList>
    </citation>
    <scope>NUCLEOTIDE SEQUENCE [LARGE SCALE GENOMIC DNA]</scope>
    <source>
        <strain evidence="8">DG_54_3</strain>
    </source>
</reference>
<feature type="transmembrane region" description="Helical" evidence="7">
    <location>
        <begin position="336"/>
        <end position="357"/>
    </location>
</feature>
<comment type="caution">
    <text evidence="8">The sequence shown here is derived from an EMBL/GenBank/DDBJ whole genome shotgun (WGS) entry which is preliminary data.</text>
</comment>
<proteinExistence type="predicted"/>
<keyword evidence="4" id="KW-0133">Cell shape</keyword>
<dbReference type="PANTHER" id="PTHR30474">
    <property type="entry name" value="CELL CYCLE PROTEIN"/>
    <property type="match status" value="1"/>
</dbReference>
<keyword evidence="5 7" id="KW-1133">Transmembrane helix</keyword>
<dbReference type="GO" id="GO:0015648">
    <property type="term" value="F:lipid-linked peptidoglycan transporter activity"/>
    <property type="evidence" value="ECO:0007669"/>
    <property type="project" value="TreeGrafter"/>
</dbReference>
<feature type="transmembrane region" description="Helical" evidence="7">
    <location>
        <begin position="225"/>
        <end position="244"/>
    </location>
</feature>
<dbReference type="PATRIC" id="fig|1703775.3.peg.1255"/>
<feature type="transmembrane region" description="Helical" evidence="7">
    <location>
        <begin position="137"/>
        <end position="155"/>
    </location>
</feature>
<dbReference type="Proteomes" id="UP000051861">
    <property type="component" value="Unassembled WGS sequence"/>
</dbReference>
<dbReference type="AlphaFoldDB" id="A0A0S7XT01"/>
<evidence type="ECO:0000256" key="5">
    <source>
        <dbReference type="ARBA" id="ARBA00022989"/>
    </source>
</evidence>
<keyword evidence="2" id="KW-1003">Cell membrane</keyword>
<evidence type="ECO:0000313" key="9">
    <source>
        <dbReference type="Proteomes" id="UP000051861"/>
    </source>
</evidence>
<feature type="transmembrane region" description="Helical" evidence="7">
    <location>
        <begin position="104"/>
        <end position="125"/>
    </location>
</feature>
<protein>
    <submittedName>
        <fullName evidence="8">Stage V sporulation protein E</fullName>
    </submittedName>
</protein>